<dbReference type="GO" id="GO:0006635">
    <property type="term" value="P:fatty acid beta-oxidation"/>
    <property type="evidence" value="ECO:0007669"/>
    <property type="project" value="UniProtKB-UniPathway"/>
</dbReference>
<dbReference type="InterPro" id="IPR029045">
    <property type="entry name" value="ClpP/crotonase-like_dom_sf"/>
</dbReference>
<evidence type="ECO:0000256" key="8">
    <source>
        <dbReference type="ARBA" id="ARBA00023717"/>
    </source>
</evidence>
<dbReference type="CDD" id="cd06558">
    <property type="entry name" value="crotonase-like"/>
    <property type="match status" value="1"/>
</dbReference>
<evidence type="ECO:0000256" key="4">
    <source>
        <dbReference type="ARBA" id="ARBA00022832"/>
    </source>
</evidence>
<evidence type="ECO:0000256" key="5">
    <source>
        <dbReference type="ARBA" id="ARBA00023098"/>
    </source>
</evidence>
<name>A0A4R3ZTN4_9ACTN</name>
<dbReference type="Proteomes" id="UP001560293">
    <property type="component" value="Unassembled WGS sequence"/>
</dbReference>
<protein>
    <submittedName>
        <fullName evidence="10 12">Enoyl-CoA hydratase</fullName>
    </submittedName>
</protein>
<reference evidence="11" key="4">
    <citation type="submission" date="2024-07" db="EMBL/GenBank/DDBJ databases">
        <authorList>
            <person name="Wildschutte H."/>
        </authorList>
    </citation>
    <scope>NUCLEOTIDE SEQUENCE</scope>
    <source>
        <strain evidence="11">N60</strain>
    </source>
</reference>
<evidence type="ECO:0000256" key="1">
    <source>
        <dbReference type="ARBA" id="ARBA00002994"/>
    </source>
</evidence>
<evidence type="ECO:0000313" key="14">
    <source>
        <dbReference type="Proteomes" id="UP001560293"/>
    </source>
</evidence>
<keyword evidence="6" id="KW-0413">Isomerase</keyword>
<dbReference type="Pfam" id="PF00378">
    <property type="entry name" value="ECH_1"/>
    <property type="match status" value="1"/>
</dbReference>
<dbReference type="InterPro" id="IPR045002">
    <property type="entry name" value="Ech1-like"/>
</dbReference>
<dbReference type="Gene3D" id="1.10.12.10">
    <property type="entry name" value="Lyase 2-enoyl-coa Hydratase, Chain A, domain 2"/>
    <property type="match status" value="1"/>
</dbReference>
<keyword evidence="4" id="KW-0276">Fatty acid metabolism</keyword>
<evidence type="ECO:0000313" key="12">
    <source>
        <dbReference type="EMBL" id="TCW23655.1"/>
    </source>
</evidence>
<comment type="catalytic activity">
    <reaction evidence="7">
        <text>a (3S)-3-hydroxyacyl-CoA = a (2E)-enoyl-CoA + H2O</text>
        <dbReference type="Rhea" id="RHEA:16105"/>
        <dbReference type="ChEBI" id="CHEBI:15377"/>
        <dbReference type="ChEBI" id="CHEBI:57318"/>
        <dbReference type="ChEBI" id="CHEBI:58856"/>
        <dbReference type="EC" id="4.2.1.17"/>
    </reaction>
</comment>
<dbReference type="AlphaFoldDB" id="A0A4R3ZTN4"/>
<dbReference type="PROSITE" id="PS00166">
    <property type="entry name" value="ENOYL_COA_HYDRATASE"/>
    <property type="match status" value="1"/>
</dbReference>
<dbReference type="Proteomes" id="UP001206890">
    <property type="component" value="Unassembled WGS sequence"/>
</dbReference>
<dbReference type="EMBL" id="SMCX01000011">
    <property type="protein sequence ID" value="TCW23655.1"/>
    <property type="molecule type" value="Genomic_DNA"/>
</dbReference>
<reference evidence="12 13" key="1">
    <citation type="submission" date="2019-03" db="EMBL/GenBank/DDBJ databases">
        <title>Root nodule microbial communities of legume samples collected from USA, Mexico and Botswana.</title>
        <authorList>
            <person name="Hirsch A."/>
        </authorList>
    </citation>
    <scope>NUCLEOTIDE SEQUENCE [LARGE SCALE GENOMIC DNA]</scope>
    <source>
        <strain evidence="12 13">55</strain>
    </source>
</reference>
<dbReference type="NCBIfam" id="NF004794">
    <property type="entry name" value="PRK06142.1"/>
    <property type="match status" value="1"/>
</dbReference>
<evidence type="ECO:0000313" key="10">
    <source>
        <dbReference type="EMBL" id="MCT2116771.1"/>
    </source>
</evidence>
<dbReference type="Proteomes" id="UP000295805">
    <property type="component" value="Unassembled WGS sequence"/>
</dbReference>
<accession>A0A4R3ZTN4</accession>
<evidence type="ECO:0000256" key="2">
    <source>
        <dbReference type="ARBA" id="ARBA00005005"/>
    </source>
</evidence>
<reference evidence="14" key="3">
    <citation type="submission" date="2024-07" db="EMBL/GenBank/DDBJ databases">
        <title>Pseudomonas strain that inhibits Aeromonas fish pathogens.</title>
        <authorList>
            <person name="Wildschutte H."/>
        </authorList>
    </citation>
    <scope>NUCLEOTIDE SEQUENCE [LARGE SCALE GENOMIC DNA]</scope>
    <source>
        <strain evidence="14">n60</strain>
    </source>
</reference>
<comment type="function">
    <text evidence="1">Could possibly oxidize fatty acids using specific components.</text>
</comment>
<dbReference type="EMBL" id="JALXTC010000009">
    <property type="protein sequence ID" value="MCT2116771.1"/>
    <property type="molecule type" value="Genomic_DNA"/>
</dbReference>
<reference evidence="10" key="2">
    <citation type="submission" date="2022-04" db="EMBL/GenBank/DDBJ databases">
        <title>Human microbiome associated bacterial genomes.</title>
        <authorList>
            <person name="Sandstrom S."/>
            <person name="Salamzade R."/>
            <person name="Kalan L.R."/>
        </authorList>
    </citation>
    <scope>NUCLEOTIDE SEQUENCE</scope>
    <source>
        <strain evidence="10">P3-SID1762</strain>
    </source>
</reference>
<dbReference type="PANTHER" id="PTHR43149">
    <property type="entry name" value="ENOYL-COA HYDRATASE"/>
    <property type="match status" value="1"/>
</dbReference>
<sequence>MSIAETSAAAPSAAGEYASVRVEKATRHPHVAQVTLIGPGRNNAMGPDFWAEMPRVMAELDADPDVRAAVIAAQGRNFTYGLDLMAMMPQFMEFLPQDKAPDASRNERVLDFVENMRRAVDAVASARTPTVAAVQGRCIGGGIDLISACDVRHGSADSAYSVREVKVGIVADMGSLARLPYIIGSALTRELALTGRDIDAETALRYGLVTHVADDAAGVLDSAHATAAEIADNPPLVVRGTREVLNRAIEGPIYESNRYVATWNAGFLASADMMEAISATLEKREAEFTGR</sequence>
<evidence type="ECO:0000313" key="13">
    <source>
        <dbReference type="Proteomes" id="UP000295805"/>
    </source>
</evidence>
<dbReference type="GO" id="GO:0016853">
    <property type="term" value="F:isomerase activity"/>
    <property type="evidence" value="ECO:0007669"/>
    <property type="project" value="UniProtKB-KW"/>
</dbReference>
<dbReference type="UniPathway" id="UPA00659"/>
<evidence type="ECO:0000256" key="3">
    <source>
        <dbReference type="ARBA" id="ARBA00005254"/>
    </source>
</evidence>
<dbReference type="SUPFAM" id="SSF52096">
    <property type="entry name" value="ClpP/crotonase"/>
    <property type="match status" value="1"/>
</dbReference>
<dbReference type="PANTHER" id="PTHR43149:SF1">
    <property type="entry name" value="DELTA(3,5)-DELTA(2,4)-DIENOYL-COA ISOMERASE, MITOCHONDRIAL"/>
    <property type="match status" value="1"/>
</dbReference>
<dbReference type="FunFam" id="1.10.12.10:FF:000004">
    <property type="entry name" value="Delta3,5-delta2,4-dienoyl-CoA isomerase"/>
    <property type="match status" value="1"/>
</dbReference>
<dbReference type="RefSeq" id="WP_082767562.1">
    <property type="nucleotide sequence ID" value="NZ_CP143053.1"/>
</dbReference>
<dbReference type="EMBL" id="JBFTEZ010000002">
    <property type="protein sequence ID" value="MEX6464510.1"/>
    <property type="molecule type" value="Genomic_DNA"/>
</dbReference>
<evidence type="ECO:0000313" key="11">
    <source>
        <dbReference type="EMBL" id="MEX6464510.1"/>
    </source>
</evidence>
<evidence type="ECO:0000256" key="7">
    <source>
        <dbReference type="ARBA" id="ARBA00023709"/>
    </source>
</evidence>
<gene>
    <name evidence="11" type="ORF">AB6N35_09165</name>
    <name evidence="12" type="ORF">EDD19_11191</name>
    <name evidence="10" type="ORF">M3D93_03240</name>
</gene>
<keyword evidence="5" id="KW-0443">Lipid metabolism</keyword>
<dbReference type="InterPro" id="IPR001753">
    <property type="entry name" value="Enoyl-CoA_hydra/iso"/>
</dbReference>
<comment type="catalytic activity">
    <reaction evidence="8">
        <text>a 4-saturated-(3S)-3-hydroxyacyl-CoA = a (3E)-enoyl-CoA + H2O</text>
        <dbReference type="Rhea" id="RHEA:20724"/>
        <dbReference type="ChEBI" id="CHEBI:15377"/>
        <dbReference type="ChEBI" id="CHEBI:58521"/>
        <dbReference type="ChEBI" id="CHEBI:137480"/>
        <dbReference type="EC" id="4.2.1.17"/>
    </reaction>
</comment>
<organism evidence="12 13">
    <name type="scientific">Dietzia cinnamea</name>
    <dbReference type="NCBI Taxonomy" id="321318"/>
    <lineage>
        <taxon>Bacteria</taxon>
        <taxon>Bacillati</taxon>
        <taxon>Actinomycetota</taxon>
        <taxon>Actinomycetes</taxon>
        <taxon>Mycobacteriales</taxon>
        <taxon>Dietziaceae</taxon>
        <taxon>Dietzia</taxon>
    </lineage>
</organism>
<dbReference type="GO" id="GO:0004300">
    <property type="term" value="F:enoyl-CoA hydratase activity"/>
    <property type="evidence" value="ECO:0007669"/>
    <property type="project" value="UniProtKB-EC"/>
</dbReference>
<dbReference type="InterPro" id="IPR018376">
    <property type="entry name" value="Enoyl-CoA_hyd/isom_CS"/>
</dbReference>
<dbReference type="InterPro" id="IPR014748">
    <property type="entry name" value="Enoyl-CoA_hydra_C"/>
</dbReference>
<dbReference type="GeneID" id="89529524"/>
<dbReference type="Gene3D" id="3.90.226.10">
    <property type="entry name" value="2-enoyl-CoA Hydratase, Chain A, domain 1"/>
    <property type="match status" value="1"/>
</dbReference>
<evidence type="ECO:0000256" key="9">
    <source>
        <dbReference type="RuleBase" id="RU003707"/>
    </source>
</evidence>
<proteinExistence type="inferred from homology"/>
<comment type="pathway">
    <text evidence="2">Lipid metabolism; fatty acid beta-oxidation.</text>
</comment>
<keyword evidence="14" id="KW-1185">Reference proteome</keyword>
<comment type="similarity">
    <text evidence="3 9">Belongs to the enoyl-CoA hydratase/isomerase family.</text>
</comment>
<comment type="caution">
    <text evidence="12">The sequence shown here is derived from an EMBL/GenBank/DDBJ whole genome shotgun (WGS) entry which is preliminary data.</text>
</comment>
<evidence type="ECO:0000256" key="6">
    <source>
        <dbReference type="ARBA" id="ARBA00023235"/>
    </source>
</evidence>